<organism evidence="5 6">
    <name type="scientific">Undibacterium terreum</name>
    <dbReference type="NCBI Taxonomy" id="1224302"/>
    <lineage>
        <taxon>Bacteria</taxon>
        <taxon>Pseudomonadati</taxon>
        <taxon>Pseudomonadota</taxon>
        <taxon>Betaproteobacteria</taxon>
        <taxon>Burkholderiales</taxon>
        <taxon>Oxalobacteraceae</taxon>
        <taxon>Undibacterium</taxon>
    </lineage>
</organism>
<evidence type="ECO:0000256" key="3">
    <source>
        <dbReference type="ARBA" id="ARBA00023163"/>
    </source>
</evidence>
<evidence type="ECO:0000313" key="6">
    <source>
        <dbReference type="Proteomes" id="UP000637423"/>
    </source>
</evidence>
<reference evidence="5" key="2">
    <citation type="submission" date="2020-09" db="EMBL/GenBank/DDBJ databases">
        <authorList>
            <person name="Sun Q."/>
            <person name="Zhou Y."/>
        </authorList>
    </citation>
    <scope>NUCLEOTIDE SEQUENCE</scope>
    <source>
        <strain evidence="5">CGMCC 1.10998</strain>
    </source>
</reference>
<dbReference type="RefSeq" id="WP_188568814.1">
    <property type="nucleotide sequence ID" value="NZ_BMED01000006.1"/>
</dbReference>
<dbReference type="PANTHER" id="PTHR46797:SF23">
    <property type="entry name" value="HTH-TYPE TRANSCRIPTIONAL REGULATOR SUTR"/>
    <property type="match status" value="1"/>
</dbReference>
<sequence length="76" mass="8434">MANPLLVGFGLHLKKLRLEKGLSQEQLGLIAELDRTYISGIERGVRNVSLTNIFRIAKALDVQASELFQSEAISHD</sequence>
<dbReference type="Pfam" id="PF01381">
    <property type="entry name" value="HTH_3"/>
    <property type="match status" value="1"/>
</dbReference>
<evidence type="ECO:0000256" key="2">
    <source>
        <dbReference type="ARBA" id="ARBA00023125"/>
    </source>
</evidence>
<dbReference type="EMBL" id="BMED01000006">
    <property type="protein sequence ID" value="GGC96212.1"/>
    <property type="molecule type" value="Genomic_DNA"/>
</dbReference>
<dbReference type="InterPro" id="IPR001387">
    <property type="entry name" value="Cro/C1-type_HTH"/>
</dbReference>
<comment type="caution">
    <text evidence="5">The sequence shown here is derived from an EMBL/GenBank/DDBJ whole genome shotgun (WGS) entry which is preliminary data.</text>
</comment>
<keyword evidence="2" id="KW-0238">DNA-binding</keyword>
<dbReference type="Gene3D" id="1.10.260.40">
    <property type="entry name" value="lambda repressor-like DNA-binding domains"/>
    <property type="match status" value="1"/>
</dbReference>
<keyword evidence="1" id="KW-0805">Transcription regulation</keyword>
<accession>A0A916XRK5</accession>
<dbReference type="PANTHER" id="PTHR46797">
    <property type="entry name" value="HTH-TYPE TRANSCRIPTIONAL REGULATOR"/>
    <property type="match status" value="1"/>
</dbReference>
<keyword evidence="6" id="KW-1185">Reference proteome</keyword>
<dbReference type="GO" id="GO:0005829">
    <property type="term" value="C:cytosol"/>
    <property type="evidence" value="ECO:0007669"/>
    <property type="project" value="TreeGrafter"/>
</dbReference>
<proteinExistence type="predicted"/>
<dbReference type="Proteomes" id="UP000637423">
    <property type="component" value="Unassembled WGS sequence"/>
</dbReference>
<feature type="domain" description="HTH cro/C1-type" evidence="4">
    <location>
        <begin position="13"/>
        <end position="67"/>
    </location>
</feature>
<reference evidence="5" key="1">
    <citation type="journal article" date="2014" name="Int. J. Syst. Evol. Microbiol.">
        <title>Complete genome sequence of Corynebacterium casei LMG S-19264T (=DSM 44701T), isolated from a smear-ripened cheese.</title>
        <authorList>
            <consortium name="US DOE Joint Genome Institute (JGI-PGF)"/>
            <person name="Walter F."/>
            <person name="Albersmeier A."/>
            <person name="Kalinowski J."/>
            <person name="Ruckert C."/>
        </authorList>
    </citation>
    <scope>NUCLEOTIDE SEQUENCE</scope>
    <source>
        <strain evidence="5">CGMCC 1.10998</strain>
    </source>
</reference>
<name>A0A916XRK5_9BURK</name>
<evidence type="ECO:0000313" key="5">
    <source>
        <dbReference type="EMBL" id="GGC96212.1"/>
    </source>
</evidence>
<keyword evidence="3" id="KW-0804">Transcription</keyword>
<evidence type="ECO:0000259" key="4">
    <source>
        <dbReference type="PROSITE" id="PS50943"/>
    </source>
</evidence>
<dbReference type="CDD" id="cd00093">
    <property type="entry name" value="HTH_XRE"/>
    <property type="match status" value="1"/>
</dbReference>
<dbReference type="GO" id="GO:0003700">
    <property type="term" value="F:DNA-binding transcription factor activity"/>
    <property type="evidence" value="ECO:0007669"/>
    <property type="project" value="TreeGrafter"/>
</dbReference>
<dbReference type="InterPro" id="IPR010982">
    <property type="entry name" value="Lambda_DNA-bd_dom_sf"/>
</dbReference>
<dbReference type="PROSITE" id="PS50943">
    <property type="entry name" value="HTH_CROC1"/>
    <property type="match status" value="1"/>
</dbReference>
<protein>
    <recommendedName>
        <fullName evidence="4">HTH cro/C1-type domain-containing protein</fullName>
    </recommendedName>
</protein>
<dbReference type="GO" id="GO:0003677">
    <property type="term" value="F:DNA binding"/>
    <property type="evidence" value="ECO:0007669"/>
    <property type="project" value="UniProtKB-KW"/>
</dbReference>
<dbReference type="InterPro" id="IPR050807">
    <property type="entry name" value="TransReg_Diox_bact_type"/>
</dbReference>
<dbReference type="SMART" id="SM00530">
    <property type="entry name" value="HTH_XRE"/>
    <property type="match status" value="1"/>
</dbReference>
<dbReference type="SUPFAM" id="SSF47413">
    <property type="entry name" value="lambda repressor-like DNA-binding domains"/>
    <property type="match status" value="1"/>
</dbReference>
<gene>
    <name evidence="5" type="ORF">GCM10011396_49530</name>
</gene>
<evidence type="ECO:0000256" key="1">
    <source>
        <dbReference type="ARBA" id="ARBA00023015"/>
    </source>
</evidence>
<dbReference type="AlphaFoldDB" id="A0A916XRK5"/>